<reference evidence="2" key="1">
    <citation type="submission" date="2020-06" db="EMBL/GenBank/DDBJ databases">
        <title>Draft genome of Bugula neritina, a colonial animal packing powerful symbionts and potential medicines.</title>
        <authorList>
            <person name="Rayko M."/>
        </authorList>
    </citation>
    <scope>NUCLEOTIDE SEQUENCE [LARGE SCALE GENOMIC DNA]</scope>
    <source>
        <strain evidence="2">Kwan_BN1</strain>
    </source>
</reference>
<dbReference type="EMBL" id="VXIV02001122">
    <property type="protein sequence ID" value="KAF6034239.1"/>
    <property type="molecule type" value="Genomic_DNA"/>
</dbReference>
<protein>
    <submittedName>
        <fullName evidence="2">Uncharacterized protein</fullName>
    </submittedName>
</protein>
<evidence type="ECO:0000313" key="2">
    <source>
        <dbReference type="EMBL" id="KAF6034239.1"/>
    </source>
</evidence>
<feature type="region of interest" description="Disordered" evidence="1">
    <location>
        <begin position="1"/>
        <end position="31"/>
    </location>
</feature>
<comment type="caution">
    <text evidence="2">The sequence shown here is derived from an EMBL/GenBank/DDBJ whole genome shotgun (WGS) entry which is preliminary data.</text>
</comment>
<evidence type="ECO:0000313" key="3">
    <source>
        <dbReference type="Proteomes" id="UP000593567"/>
    </source>
</evidence>
<evidence type="ECO:0000256" key="1">
    <source>
        <dbReference type="SAM" id="MobiDB-lite"/>
    </source>
</evidence>
<proteinExistence type="predicted"/>
<organism evidence="2 3">
    <name type="scientific">Bugula neritina</name>
    <name type="common">Brown bryozoan</name>
    <name type="synonym">Sertularia neritina</name>
    <dbReference type="NCBI Taxonomy" id="10212"/>
    <lineage>
        <taxon>Eukaryota</taxon>
        <taxon>Metazoa</taxon>
        <taxon>Spiralia</taxon>
        <taxon>Lophotrochozoa</taxon>
        <taxon>Bryozoa</taxon>
        <taxon>Gymnolaemata</taxon>
        <taxon>Cheilostomatida</taxon>
        <taxon>Flustrina</taxon>
        <taxon>Buguloidea</taxon>
        <taxon>Bugulidae</taxon>
        <taxon>Bugula</taxon>
    </lineage>
</organism>
<keyword evidence="3" id="KW-1185">Reference proteome</keyword>
<gene>
    <name evidence="2" type="ORF">EB796_007454</name>
</gene>
<name>A0A7J7K6J2_BUGNE</name>
<sequence length="192" mass="21835">MEDEDELKSESRLLYPTESDPAVVDSDEDDELQSSGARYLFPISAFDPEGDADFADKNIVRDSIIHDVVTSLIRRAVSKANSSNTDIINLQVRQPLLSRDDIIKEALNEAKMTYKRPSKGRLNSRPIIPPIKPVDDPDIRELIRKGKSQGYSETAMLKTKRENEIRRLLVPSKEEADTVELWRESEIIETHS</sequence>
<accession>A0A7J7K6J2</accession>
<dbReference type="AlphaFoldDB" id="A0A7J7K6J2"/>
<dbReference type="Proteomes" id="UP000593567">
    <property type="component" value="Unassembled WGS sequence"/>
</dbReference>